<evidence type="ECO:0000256" key="3">
    <source>
        <dbReference type="SAM" id="SignalP"/>
    </source>
</evidence>
<evidence type="ECO:0000256" key="2">
    <source>
        <dbReference type="SAM" id="Phobius"/>
    </source>
</evidence>
<organism evidence="4 5">
    <name type="scientific">Thermomonospora umbrina</name>
    <dbReference type="NCBI Taxonomy" id="111806"/>
    <lineage>
        <taxon>Bacteria</taxon>
        <taxon>Bacillati</taxon>
        <taxon>Actinomycetota</taxon>
        <taxon>Actinomycetes</taxon>
        <taxon>Streptosporangiales</taxon>
        <taxon>Thermomonosporaceae</taxon>
        <taxon>Thermomonospora</taxon>
    </lineage>
</organism>
<evidence type="ECO:0000256" key="1">
    <source>
        <dbReference type="SAM" id="MobiDB-lite"/>
    </source>
</evidence>
<gene>
    <name evidence="4" type="ORF">DFJ69_0308</name>
</gene>
<keyword evidence="2" id="KW-0472">Membrane</keyword>
<keyword evidence="5" id="KW-1185">Reference proteome</keyword>
<feature type="compositionally biased region" description="Basic and acidic residues" evidence="1">
    <location>
        <begin position="77"/>
        <end position="86"/>
    </location>
</feature>
<feature type="chain" id="PRO_5017536554" evidence="3">
    <location>
        <begin position="45"/>
        <end position="399"/>
    </location>
</feature>
<feature type="transmembrane region" description="Helical" evidence="2">
    <location>
        <begin position="162"/>
        <end position="181"/>
    </location>
</feature>
<dbReference type="EMBL" id="QTTT01000001">
    <property type="protein sequence ID" value="REE94939.1"/>
    <property type="molecule type" value="Genomic_DNA"/>
</dbReference>
<keyword evidence="2" id="KW-0812">Transmembrane</keyword>
<evidence type="ECO:0000313" key="5">
    <source>
        <dbReference type="Proteomes" id="UP000256661"/>
    </source>
</evidence>
<feature type="region of interest" description="Disordered" evidence="1">
    <location>
        <begin position="374"/>
        <end position="399"/>
    </location>
</feature>
<comment type="caution">
    <text evidence="4">The sequence shown here is derived from an EMBL/GenBank/DDBJ whole genome shotgun (WGS) entry which is preliminary data.</text>
</comment>
<keyword evidence="2" id="KW-1133">Transmembrane helix</keyword>
<feature type="signal peptide" evidence="3">
    <location>
        <begin position="1"/>
        <end position="44"/>
    </location>
</feature>
<name>A0A3D9SGB7_9ACTN</name>
<dbReference type="AlphaFoldDB" id="A0A3D9SGB7"/>
<accession>A0A3D9SGB7</accession>
<dbReference type="Proteomes" id="UP000256661">
    <property type="component" value="Unassembled WGS sequence"/>
</dbReference>
<feature type="region of interest" description="Disordered" evidence="1">
    <location>
        <begin position="77"/>
        <end position="154"/>
    </location>
</feature>
<keyword evidence="3" id="KW-0732">Signal</keyword>
<proteinExistence type="predicted"/>
<evidence type="ECO:0000313" key="4">
    <source>
        <dbReference type="EMBL" id="REE94939.1"/>
    </source>
</evidence>
<sequence length="399" mass="42293">MNRLIAVFRAAPRVTGVPRCVRGSLGCAVLVFLLSSLGASPSHAATVETSPRTCQEIGRVAGQQAREVCMQIWRSAKRDGRQHEHLPPGLRRKSGGPSRERSGPSRRHGPEPAPSRRRDGASTPSRAPGEGVRPTTIWTSPVPSPGPRAVTEEPLNGSLPPIPLLGLLLLILPLAVVGLTVRRRALAPVLAVGGLAALATSAAPARRVALRDVPDPFAVPVLALDGQGGTGVARSLVLSALETADETCLVVLPCADAMALFGLDEDDLLDESLERLFLPGTLDAALAFLETELSIRDGSAAIGTEPRLLLVADCERQGPRIAGLSDRHPGGFSAVVLGDWPDDQVTIAEDGQVSLPLSLAGRLPEHVQPISRSEARDRLAALARAGDRRPTRPKRRRRR</sequence>
<reference evidence="4 5" key="1">
    <citation type="submission" date="2018-08" db="EMBL/GenBank/DDBJ databases">
        <title>Sequencing the genomes of 1000 actinobacteria strains.</title>
        <authorList>
            <person name="Klenk H.-P."/>
        </authorList>
    </citation>
    <scope>NUCLEOTIDE SEQUENCE [LARGE SCALE GENOMIC DNA]</scope>
    <source>
        <strain evidence="4 5">DSM 43927</strain>
    </source>
</reference>
<protein>
    <submittedName>
        <fullName evidence="4">Uncharacterized protein</fullName>
    </submittedName>
</protein>
<feature type="compositionally biased region" description="Basic and acidic residues" evidence="1">
    <location>
        <begin position="374"/>
        <end position="390"/>
    </location>
</feature>
<feature type="compositionally biased region" description="Basic and acidic residues" evidence="1">
    <location>
        <begin position="98"/>
        <end position="120"/>
    </location>
</feature>